<feature type="domain" description="RanBD1" evidence="2">
    <location>
        <begin position="458"/>
        <end position="608"/>
    </location>
</feature>
<organism evidence="3 4">
    <name type="scientific">Stichopus japonicus</name>
    <name type="common">Sea cucumber</name>
    <dbReference type="NCBI Taxonomy" id="307972"/>
    <lineage>
        <taxon>Eukaryota</taxon>
        <taxon>Metazoa</taxon>
        <taxon>Echinodermata</taxon>
        <taxon>Eleutherozoa</taxon>
        <taxon>Echinozoa</taxon>
        <taxon>Holothuroidea</taxon>
        <taxon>Aspidochirotacea</taxon>
        <taxon>Aspidochirotida</taxon>
        <taxon>Stichopodidae</taxon>
        <taxon>Apostichopus</taxon>
    </lineage>
</organism>
<dbReference type="GO" id="GO:0005096">
    <property type="term" value="F:GTPase activator activity"/>
    <property type="evidence" value="ECO:0007669"/>
    <property type="project" value="TreeGrafter"/>
</dbReference>
<dbReference type="Proteomes" id="UP000230750">
    <property type="component" value="Unassembled WGS sequence"/>
</dbReference>
<feature type="region of interest" description="Disordered" evidence="1">
    <location>
        <begin position="18"/>
        <end position="167"/>
    </location>
</feature>
<feature type="compositionally biased region" description="Basic and acidic residues" evidence="1">
    <location>
        <begin position="143"/>
        <end position="167"/>
    </location>
</feature>
<sequence>MQKREENYIFVRFKESDTASRFQEEFQKAQSPEKRHEEITKGKKKTEKGGEEDASSIGSRESGGRRLSFTSRGSGSSKDTRRDSSSTVSSVLEEEGSKQEKKDPNRLTEKDTKVDDAAKHEDKKGLSSLIHLGKGFFSTPKKKVQEKGNDDKTELAGTEPKTKQIPESKDTIASAASAEKIKFDQGAEIFQEKGNDWNKLCTGNIVILLDEKQKYEINMIDKENNTIIASHPVRKETQLVPAKGTDRCYVWTTEALLGDAKKEKKTTFFVRFKDSNTASLFQEEFQKAQSPEKQHEEMVKADEEAPKLAVEISARRLAEEITARRLAEEEARRLAEEKARRLAEEEAARQLAEERARQLAAEKARQLAEEEARRLAEEEAKQLAEERARQLAAEEARRLAEEEARQLAKEEARRLAEEEARRLAEEEARRLTEEEAPKLAEEEAPKLAEEEAPKLAEEEAAKLAEEEARRIAEEEARRLAEEEARRLAEEEAAKEDVIFIADVELFYEENQNWVKKGKGPIKILISKEDKTYKVEMKEGDKFIVKHPVRKETQLVPAKGTNHCYVWTTEDSSLGGKPKKTTFFARFKEAADANKFQESFQQGQVSTKKETPGKVKQKKEKKKKDKT</sequence>
<feature type="compositionally biased region" description="Low complexity" evidence="1">
    <location>
        <begin position="55"/>
        <end position="77"/>
    </location>
</feature>
<accession>A0A2G8L3I9</accession>
<feature type="compositionally biased region" description="Basic and acidic residues" evidence="1">
    <location>
        <begin position="95"/>
        <end position="125"/>
    </location>
</feature>
<dbReference type="SUPFAM" id="SSF50729">
    <property type="entry name" value="PH domain-like"/>
    <property type="match status" value="2"/>
</dbReference>
<dbReference type="InterPro" id="IPR000156">
    <property type="entry name" value="Ran_bind_dom"/>
</dbReference>
<dbReference type="EMBL" id="MRZV01000234">
    <property type="protein sequence ID" value="PIK54798.1"/>
    <property type="molecule type" value="Genomic_DNA"/>
</dbReference>
<dbReference type="PANTHER" id="PTHR23138">
    <property type="entry name" value="RAN BINDING PROTEIN"/>
    <property type="match status" value="1"/>
</dbReference>
<dbReference type="OrthoDB" id="2357150at2759"/>
<name>A0A2G8L3I9_STIJA</name>
<reference evidence="3 4" key="1">
    <citation type="journal article" date="2017" name="PLoS Biol.">
        <title>The sea cucumber genome provides insights into morphological evolution and visceral regeneration.</title>
        <authorList>
            <person name="Zhang X."/>
            <person name="Sun L."/>
            <person name="Yuan J."/>
            <person name="Sun Y."/>
            <person name="Gao Y."/>
            <person name="Zhang L."/>
            <person name="Li S."/>
            <person name="Dai H."/>
            <person name="Hamel J.F."/>
            <person name="Liu C."/>
            <person name="Yu Y."/>
            <person name="Liu S."/>
            <person name="Lin W."/>
            <person name="Guo K."/>
            <person name="Jin S."/>
            <person name="Xu P."/>
            <person name="Storey K.B."/>
            <person name="Huan P."/>
            <person name="Zhang T."/>
            <person name="Zhou Y."/>
            <person name="Zhang J."/>
            <person name="Lin C."/>
            <person name="Li X."/>
            <person name="Xing L."/>
            <person name="Huo D."/>
            <person name="Sun M."/>
            <person name="Wang L."/>
            <person name="Mercier A."/>
            <person name="Li F."/>
            <person name="Yang H."/>
            <person name="Xiang J."/>
        </authorList>
    </citation>
    <scope>NUCLEOTIDE SEQUENCE [LARGE SCALE GENOMIC DNA]</scope>
    <source>
        <strain evidence="3">Shaxun</strain>
        <tissue evidence="3">Muscle</tissue>
    </source>
</reference>
<dbReference type="GO" id="GO:0005737">
    <property type="term" value="C:cytoplasm"/>
    <property type="evidence" value="ECO:0007669"/>
    <property type="project" value="TreeGrafter"/>
</dbReference>
<feature type="compositionally biased region" description="Basic and acidic residues" evidence="1">
    <location>
        <begin position="18"/>
        <end position="51"/>
    </location>
</feature>
<feature type="region of interest" description="Disordered" evidence="1">
    <location>
        <begin position="426"/>
        <end position="469"/>
    </location>
</feature>
<dbReference type="InterPro" id="IPR011993">
    <property type="entry name" value="PH-like_dom_sf"/>
</dbReference>
<evidence type="ECO:0000313" key="3">
    <source>
        <dbReference type="EMBL" id="PIK54798.1"/>
    </source>
</evidence>
<feature type="compositionally biased region" description="Basic residues" evidence="1">
    <location>
        <begin position="614"/>
        <end position="626"/>
    </location>
</feature>
<dbReference type="SMART" id="SM00160">
    <property type="entry name" value="RanBD"/>
    <property type="match status" value="1"/>
</dbReference>
<feature type="region of interest" description="Disordered" evidence="1">
    <location>
        <begin position="381"/>
        <end position="402"/>
    </location>
</feature>
<evidence type="ECO:0000259" key="2">
    <source>
        <dbReference type="PROSITE" id="PS50196"/>
    </source>
</evidence>
<dbReference type="Gene3D" id="2.30.29.30">
    <property type="entry name" value="Pleckstrin-homology domain (PH domain)/Phosphotyrosine-binding domain (PTB)"/>
    <property type="match status" value="2"/>
</dbReference>
<dbReference type="InterPro" id="IPR045255">
    <property type="entry name" value="RanBP1-like"/>
</dbReference>
<proteinExistence type="predicted"/>
<evidence type="ECO:0000313" key="4">
    <source>
        <dbReference type="Proteomes" id="UP000230750"/>
    </source>
</evidence>
<feature type="domain" description="RanBD1" evidence="2">
    <location>
        <begin position="167"/>
        <end position="294"/>
    </location>
</feature>
<gene>
    <name evidence="3" type="ORF">BSL78_08320</name>
</gene>
<dbReference type="STRING" id="307972.A0A2G8L3I9"/>
<evidence type="ECO:0000256" key="1">
    <source>
        <dbReference type="SAM" id="MobiDB-lite"/>
    </source>
</evidence>
<dbReference type="PANTHER" id="PTHR23138:SF87">
    <property type="entry name" value="E3 SUMO-PROTEIN LIGASE RANBP2"/>
    <property type="match status" value="1"/>
</dbReference>
<dbReference type="PROSITE" id="PS50196">
    <property type="entry name" value="RANBD1"/>
    <property type="match status" value="2"/>
</dbReference>
<dbReference type="Pfam" id="PF00638">
    <property type="entry name" value="Ran_BP1"/>
    <property type="match status" value="2"/>
</dbReference>
<dbReference type="GO" id="GO:0005643">
    <property type="term" value="C:nuclear pore"/>
    <property type="evidence" value="ECO:0007669"/>
    <property type="project" value="TreeGrafter"/>
</dbReference>
<comment type="caution">
    <text evidence="3">The sequence shown here is derived from an EMBL/GenBank/DDBJ whole genome shotgun (WGS) entry which is preliminary data.</text>
</comment>
<feature type="region of interest" description="Disordered" evidence="1">
    <location>
        <begin position="597"/>
        <end position="626"/>
    </location>
</feature>
<dbReference type="AlphaFoldDB" id="A0A2G8L3I9"/>
<protein>
    <recommendedName>
        <fullName evidence="2">RanBD1 domain-containing protein</fullName>
    </recommendedName>
</protein>
<keyword evidence="4" id="KW-1185">Reference proteome</keyword>